<feature type="coiled-coil region" evidence="6">
    <location>
        <begin position="134"/>
        <end position="161"/>
    </location>
</feature>
<organism evidence="8 9">
    <name type="scientific">Candidatus Coatesbacteria bacterium 4484_99</name>
    <dbReference type="NCBI Taxonomy" id="1970774"/>
    <lineage>
        <taxon>Bacteria</taxon>
        <taxon>Candidatus Coatesiibacteriota</taxon>
    </lineage>
</organism>
<evidence type="ECO:0000256" key="2">
    <source>
        <dbReference type="ARBA" id="ARBA00005912"/>
    </source>
</evidence>
<keyword evidence="3 5" id="KW-0963">Cytoplasm</keyword>
<keyword evidence="6" id="KW-0175">Coiled coil</keyword>
<dbReference type="CDD" id="cd00520">
    <property type="entry name" value="RRF"/>
    <property type="match status" value="1"/>
</dbReference>
<dbReference type="GO" id="GO:0043023">
    <property type="term" value="F:ribosomal large subunit binding"/>
    <property type="evidence" value="ECO:0007669"/>
    <property type="project" value="TreeGrafter"/>
</dbReference>
<protein>
    <recommendedName>
        <fullName evidence="5">Ribosome-recycling factor</fullName>
        <shortName evidence="5">RRF</shortName>
    </recommendedName>
    <alternativeName>
        <fullName evidence="5">Ribosome-releasing factor</fullName>
    </alternativeName>
</protein>
<dbReference type="HAMAP" id="MF_00040">
    <property type="entry name" value="RRF"/>
    <property type="match status" value="1"/>
</dbReference>
<evidence type="ECO:0000256" key="1">
    <source>
        <dbReference type="ARBA" id="ARBA00004496"/>
    </source>
</evidence>
<comment type="caution">
    <text evidence="8">The sequence shown here is derived from an EMBL/GenBank/DDBJ whole genome shotgun (WGS) entry which is preliminary data.</text>
</comment>
<dbReference type="InterPro" id="IPR023584">
    <property type="entry name" value="Ribosome_recyc_fac_dom"/>
</dbReference>
<evidence type="ECO:0000256" key="3">
    <source>
        <dbReference type="ARBA" id="ARBA00022490"/>
    </source>
</evidence>
<evidence type="ECO:0000256" key="6">
    <source>
        <dbReference type="SAM" id="Coils"/>
    </source>
</evidence>
<keyword evidence="4 5" id="KW-0648">Protein biosynthesis</keyword>
<dbReference type="FunFam" id="1.10.132.20:FF:000001">
    <property type="entry name" value="Ribosome-recycling factor"/>
    <property type="match status" value="1"/>
</dbReference>
<sequence length="180" mass="20465">MQDTEEAMQKAVEAISKEMASIRTGIASVSLLDNIKVECYGTSTPINQVATVSAPEPKLLMIQPWDKSIIPNIEKAIYGSDLGLTPVNDGKVIRLKVPSLTEERRKELTKLVGRLAEEGKISIRRTRSDTNKILKDMEKEKEISEDDRIRYENEVQKLTDKYCGEIDILLERKKEELMKE</sequence>
<feature type="domain" description="Ribosome recycling factor" evidence="7">
    <location>
        <begin position="16"/>
        <end position="178"/>
    </location>
</feature>
<dbReference type="Gene3D" id="3.30.1360.40">
    <property type="match status" value="1"/>
</dbReference>
<name>A0A1W9S2I3_9BACT</name>
<dbReference type="Proteomes" id="UP000192611">
    <property type="component" value="Unassembled WGS sequence"/>
</dbReference>
<dbReference type="Pfam" id="PF01765">
    <property type="entry name" value="RRF"/>
    <property type="match status" value="1"/>
</dbReference>
<dbReference type="Gene3D" id="1.10.132.20">
    <property type="entry name" value="Ribosome-recycling factor"/>
    <property type="match status" value="1"/>
</dbReference>
<comment type="similarity">
    <text evidence="2 5">Belongs to the RRF family.</text>
</comment>
<dbReference type="PANTHER" id="PTHR20982">
    <property type="entry name" value="RIBOSOME RECYCLING FACTOR"/>
    <property type="match status" value="1"/>
</dbReference>
<evidence type="ECO:0000256" key="5">
    <source>
        <dbReference type="HAMAP-Rule" id="MF_00040"/>
    </source>
</evidence>
<accession>A0A1W9S2I3</accession>
<evidence type="ECO:0000313" key="8">
    <source>
        <dbReference type="EMBL" id="OQX90510.1"/>
    </source>
</evidence>
<dbReference type="InterPro" id="IPR036191">
    <property type="entry name" value="RRF_sf"/>
</dbReference>
<dbReference type="NCBIfam" id="TIGR00496">
    <property type="entry name" value="frr"/>
    <property type="match status" value="1"/>
</dbReference>
<dbReference type="SUPFAM" id="SSF55194">
    <property type="entry name" value="Ribosome recycling factor, RRF"/>
    <property type="match status" value="1"/>
</dbReference>
<dbReference type="AlphaFoldDB" id="A0A1W9S2I3"/>
<dbReference type="PANTHER" id="PTHR20982:SF3">
    <property type="entry name" value="MITOCHONDRIAL RIBOSOME RECYCLING FACTOR PSEUDO 1"/>
    <property type="match status" value="1"/>
</dbReference>
<evidence type="ECO:0000256" key="4">
    <source>
        <dbReference type="ARBA" id="ARBA00022917"/>
    </source>
</evidence>
<evidence type="ECO:0000313" key="9">
    <source>
        <dbReference type="Proteomes" id="UP000192611"/>
    </source>
</evidence>
<dbReference type="GO" id="GO:0005737">
    <property type="term" value="C:cytoplasm"/>
    <property type="evidence" value="ECO:0007669"/>
    <property type="project" value="UniProtKB-SubCell"/>
</dbReference>
<dbReference type="FunFam" id="3.30.1360.40:FF:000001">
    <property type="entry name" value="Ribosome-recycling factor"/>
    <property type="match status" value="1"/>
</dbReference>
<dbReference type="InterPro" id="IPR002661">
    <property type="entry name" value="Ribosome_recyc_fac"/>
</dbReference>
<evidence type="ECO:0000259" key="7">
    <source>
        <dbReference type="Pfam" id="PF01765"/>
    </source>
</evidence>
<comment type="subcellular location">
    <subcellularLocation>
        <location evidence="1 5">Cytoplasm</location>
    </subcellularLocation>
</comment>
<proteinExistence type="inferred from homology"/>
<comment type="function">
    <text evidence="5">Responsible for the release of ribosomes from messenger RNA at the termination of protein biosynthesis. May increase the efficiency of translation by recycling ribosomes from one round of translation to another.</text>
</comment>
<dbReference type="GO" id="GO:0006415">
    <property type="term" value="P:translational termination"/>
    <property type="evidence" value="ECO:0007669"/>
    <property type="project" value="UniProtKB-UniRule"/>
</dbReference>
<reference evidence="9" key="1">
    <citation type="submission" date="2017-03" db="EMBL/GenBank/DDBJ databases">
        <title>Novel pathways for hydrocarbon cycling and metabolic interdependencies in hydrothermal sediment communities.</title>
        <authorList>
            <person name="Dombrowski N."/>
            <person name="Seitz K."/>
            <person name="Teske A."/>
            <person name="Baker B."/>
        </authorList>
    </citation>
    <scope>NUCLEOTIDE SEQUENCE [LARGE SCALE GENOMIC DNA]</scope>
</reference>
<dbReference type="EMBL" id="NATQ01000046">
    <property type="protein sequence ID" value="OQX90510.1"/>
    <property type="molecule type" value="Genomic_DNA"/>
</dbReference>
<gene>
    <name evidence="5" type="primary">frr</name>
    <name evidence="8" type="ORF">B6D57_02790</name>
</gene>